<dbReference type="PANTHER" id="PTHR30093">
    <property type="entry name" value="GENERAL SECRETION PATHWAY PROTEIN G"/>
    <property type="match status" value="1"/>
</dbReference>
<evidence type="ECO:0000256" key="1">
    <source>
        <dbReference type="SAM" id="Phobius"/>
    </source>
</evidence>
<dbReference type="InterPro" id="IPR045584">
    <property type="entry name" value="Pilin-like"/>
</dbReference>
<accession>A0A848B658</accession>
<evidence type="ECO:0000313" key="2">
    <source>
        <dbReference type="EMBL" id="NMD89159.1"/>
    </source>
</evidence>
<reference evidence="2 3" key="1">
    <citation type="submission" date="2020-04" db="EMBL/GenBank/DDBJ databases">
        <authorList>
            <person name="Hitch T.C.A."/>
            <person name="Wylensek D."/>
            <person name="Clavel T."/>
        </authorList>
    </citation>
    <scope>NUCLEOTIDE SEQUENCE [LARGE SCALE GENOMIC DNA]</scope>
    <source>
        <strain evidence="2 3">COR2-253-APC-1A</strain>
    </source>
</reference>
<dbReference type="AlphaFoldDB" id="A0A848B658"/>
<dbReference type="InterPro" id="IPR012902">
    <property type="entry name" value="N_methyl_site"/>
</dbReference>
<dbReference type="SUPFAM" id="SSF54523">
    <property type="entry name" value="Pili subunits"/>
    <property type="match status" value="1"/>
</dbReference>
<organism evidence="2 3">
    <name type="scientific">Victivallis vadensis</name>
    <dbReference type="NCBI Taxonomy" id="172901"/>
    <lineage>
        <taxon>Bacteria</taxon>
        <taxon>Pseudomonadati</taxon>
        <taxon>Lentisphaerota</taxon>
        <taxon>Lentisphaeria</taxon>
        <taxon>Victivallales</taxon>
        <taxon>Victivallaceae</taxon>
        <taxon>Victivallis</taxon>
    </lineage>
</organism>
<comment type="caution">
    <text evidence="2">The sequence shown here is derived from an EMBL/GenBank/DDBJ whole genome shotgun (WGS) entry which is preliminary data.</text>
</comment>
<proteinExistence type="predicted"/>
<name>A0A848B658_9BACT</name>
<dbReference type="EMBL" id="JABAEW010000082">
    <property type="protein sequence ID" value="NMD89159.1"/>
    <property type="molecule type" value="Genomic_DNA"/>
</dbReference>
<evidence type="ECO:0000313" key="3">
    <source>
        <dbReference type="Proteomes" id="UP000576225"/>
    </source>
</evidence>
<dbReference type="NCBIfam" id="TIGR02532">
    <property type="entry name" value="IV_pilin_GFxxxE"/>
    <property type="match status" value="1"/>
</dbReference>
<keyword evidence="1" id="KW-0472">Membrane</keyword>
<keyword evidence="1" id="KW-1133">Transmembrane helix</keyword>
<dbReference type="RefSeq" id="WP_168964091.1">
    <property type="nucleotide sequence ID" value="NZ_JABAEW010000082.1"/>
</dbReference>
<keyword evidence="1" id="KW-0812">Transmembrane</keyword>
<gene>
    <name evidence="2" type="ORF">HF882_21470</name>
</gene>
<dbReference type="Gene3D" id="3.30.700.10">
    <property type="entry name" value="Glycoprotein, Type 4 Pilin"/>
    <property type="match status" value="1"/>
</dbReference>
<feature type="transmembrane region" description="Helical" evidence="1">
    <location>
        <begin position="40"/>
        <end position="63"/>
    </location>
</feature>
<dbReference type="Proteomes" id="UP000576225">
    <property type="component" value="Unassembled WGS sequence"/>
</dbReference>
<sequence length="266" mass="29891">MEANLRFACAGRRATPKGVERAPGSGTLPLNIPCIMRQNFTLIELLIVIAIIAILASMLLPALNKARAKARDVSCSSNLRQIGTYINLYCDDYNDIYFKNRSNFGVTDKTKWQDMLMAYYMPSAYSTLGGTVKDNIYFNGKRPFPLFACPAQPSAKGAGYDIGRHYGFNLTLDSFKRTQVKQPSYRCMVFDIDKYREGAQWVYSAESNRGKYLYEGDGIGKARHGSNSSTNFVFVDGHVATLHNYSIPVGDNDPKTDPTSYFWRQK</sequence>
<protein>
    <submittedName>
        <fullName evidence="2">Prepilin-type N-terminal cleavage/methylation domain-containing protein</fullName>
    </submittedName>
</protein>